<name>A0A4R6RIA6_9HYPH</name>
<evidence type="ECO:0000313" key="2">
    <source>
        <dbReference type="EMBL" id="TDP85396.1"/>
    </source>
</evidence>
<dbReference type="EMBL" id="SNXY01000007">
    <property type="protein sequence ID" value="TDP85396.1"/>
    <property type="molecule type" value="Genomic_DNA"/>
</dbReference>
<sequence length="140" mass="15302">MTIPVYPDDLPRPLRDGYGRVFPDGRARAQQDAGPPRSVRRFSSAAQRVSLVTTLTRDQGARLLRFWVEDTAGGSLPFLMPDPTAHGWPLLTAAGTPLLTEAGAPILLGAWWLVLFGDQPPQEAATGIRFRYSFTVAVMP</sequence>
<organism evidence="2 3">
    <name type="scientific">Oharaeibacter diazotrophicus</name>
    <dbReference type="NCBI Taxonomy" id="1920512"/>
    <lineage>
        <taxon>Bacteria</taxon>
        <taxon>Pseudomonadati</taxon>
        <taxon>Pseudomonadota</taxon>
        <taxon>Alphaproteobacteria</taxon>
        <taxon>Hyphomicrobiales</taxon>
        <taxon>Pleomorphomonadaceae</taxon>
        <taxon>Oharaeibacter</taxon>
    </lineage>
</organism>
<keyword evidence="3" id="KW-1185">Reference proteome</keyword>
<dbReference type="Proteomes" id="UP000294547">
    <property type="component" value="Unassembled WGS sequence"/>
</dbReference>
<protein>
    <submittedName>
        <fullName evidence="2">Uncharacterized protein</fullName>
    </submittedName>
</protein>
<dbReference type="AlphaFoldDB" id="A0A4R6RIA6"/>
<reference evidence="2 3" key="1">
    <citation type="submission" date="2019-03" db="EMBL/GenBank/DDBJ databases">
        <title>Genomic Encyclopedia of Type Strains, Phase IV (KMG-IV): sequencing the most valuable type-strain genomes for metagenomic binning, comparative biology and taxonomic classification.</title>
        <authorList>
            <person name="Goeker M."/>
        </authorList>
    </citation>
    <scope>NUCLEOTIDE SEQUENCE [LARGE SCALE GENOMIC DNA]</scope>
    <source>
        <strain evidence="2 3">DSM 102969</strain>
    </source>
</reference>
<evidence type="ECO:0000256" key="1">
    <source>
        <dbReference type="SAM" id="MobiDB-lite"/>
    </source>
</evidence>
<feature type="region of interest" description="Disordered" evidence="1">
    <location>
        <begin position="21"/>
        <end position="41"/>
    </location>
</feature>
<proteinExistence type="predicted"/>
<accession>A0A4R6RIA6</accession>
<gene>
    <name evidence="2" type="ORF">EDD54_2249</name>
</gene>
<dbReference type="RefSeq" id="WP_126541243.1">
    <property type="nucleotide sequence ID" value="NZ_BSPM01000004.1"/>
</dbReference>
<evidence type="ECO:0000313" key="3">
    <source>
        <dbReference type="Proteomes" id="UP000294547"/>
    </source>
</evidence>
<comment type="caution">
    <text evidence="2">The sequence shown here is derived from an EMBL/GenBank/DDBJ whole genome shotgun (WGS) entry which is preliminary data.</text>
</comment>
<dbReference type="OrthoDB" id="7858450at2"/>